<gene>
    <name evidence="2" type="ORF">FTV88_2983</name>
</gene>
<organism evidence="2 3">
    <name type="scientific">Heliorestis convoluta</name>
    <dbReference type="NCBI Taxonomy" id="356322"/>
    <lineage>
        <taxon>Bacteria</taxon>
        <taxon>Bacillati</taxon>
        <taxon>Bacillota</taxon>
        <taxon>Clostridia</taxon>
        <taxon>Eubacteriales</taxon>
        <taxon>Heliobacteriaceae</taxon>
        <taxon>Heliorestis</taxon>
    </lineage>
</organism>
<keyword evidence="1" id="KW-0472">Membrane</keyword>
<dbReference type="Pfam" id="PF07098">
    <property type="entry name" value="DUF1360"/>
    <property type="match status" value="1"/>
</dbReference>
<dbReference type="KEGG" id="hcv:FTV88_2983"/>
<dbReference type="Proteomes" id="UP000366051">
    <property type="component" value="Chromosome"/>
</dbReference>
<proteinExistence type="predicted"/>
<sequence>MFIELLFALSLRFFFFDFILFKRIREKLKKKNYFFKKLFSCPFCQGFWCGLFVYLVHHLPFAPSHFHNWLALIQFGFASALLSLTWAVIVYPFIKRYEDDQALPFT</sequence>
<keyword evidence="1" id="KW-1133">Transmembrane helix</keyword>
<dbReference type="EMBL" id="CP045875">
    <property type="protein sequence ID" value="QGG49062.1"/>
    <property type="molecule type" value="Genomic_DNA"/>
</dbReference>
<dbReference type="InterPro" id="IPR010773">
    <property type="entry name" value="Mycophage_PG1_Gp7"/>
</dbReference>
<feature type="transmembrane region" description="Helical" evidence="1">
    <location>
        <begin position="34"/>
        <end position="57"/>
    </location>
</feature>
<protein>
    <recommendedName>
        <fullName evidence="4">DUF1360 domain-containing protein</fullName>
    </recommendedName>
</protein>
<dbReference type="RefSeq" id="WP_153726111.1">
    <property type="nucleotide sequence ID" value="NZ_CP045875.1"/>
</dbReference>
<dbReference type="AlphaFoldDB" id="A0A5Q2N6R1"/>
<keyword evidence="1" id="KW-0812">Transmembrane</keyword>
<evidence type="ECO:0000256" key="1">
    <source>
        <dbReference type="SAM" id="Phobius"/>
    </source>
</evidence>
<feature type="transmembrane region" description="Helical" evidence="1">
    <location>
        <begin position="69"/>
        <end position="94"/>
    </location>
</feature>
<name>A0A5Q2N6R1_9FIRM</name>
<evidence type="ECO:0000313" key="2">
    <source>
        <dbReference type="EMBL" id="QGG49062.1"/>
    </source>
</evidence>
<feature type="transmembrane region" description="Helical" evidence="1">
    <location>
        <begin position="6"/>
        <end position="22"/>
    </location>
</feature>
<accession>A0A5Q2N6R1</accession>
<reference evidence="3" key="1">
    <citation type="submission" date="2019-11" db="EMBL/GenBank/DDBJ databases">
        <title>Genome sequence of Heliorestis convoluta strain HH, an alkaliphilic and minimalistic phototrophic bacterium from a soda lake in Egypt.</title>
        <authorList>
            <person name="Dewey E.D."/>
            <person name="Stokes L.M."/>
            <person name="Burchell B.M."/>
            <person name="Shaffer K.N."/>
            <person name="Huntington A.M."/>
            <person name="Baker J.M."/>
            <person name="Nadendla S."/>
            <person name="Giglio M.G."/>
            <person name="Touchman J.W."/>
            <person name="Blankenship R.E."/>
            <person name="Madigan M.T."/>
            <person name="Sattley W.M."/>
        </authorList>
    </citation>
    <scope>NUCLEOTIDE SEQUENCE [LARGE SCALE GENOMIC DNA]</scope>
    <source>
        <strain evidence="3">HH</strain>
    </source>
</reference>
<evidence type="ECO:0008006" key="4">
    <source>
        <dbReference type="Google" id="ProtNLM"/>
    </source>
</evidence>
<keyword evidence="3" id="KW-1185">Reference proteome</keyword>
<evidence type="ECO:0000313" key="3">
    <source>
        <dbReference type="Proteomes" id="UP000366051"/>
    </source>
</evidence>
<dbReference type="OrthoDB" id="2082872at2"/>